<feature type="binding site" evidence="15">
    <location>
        <position position="112"/>
    </location>
    <ligand>
        <name>Mg(2+)</name>
        <dbReference type="ChEBI" id="CHEBI:18420"/>
        <label>1</label>
        <note>catalytic</note>
    </ligand>
</feature>
<feature type="transmembrane region" description="Helical" evidence="16">
    <location>
        <begin position="12"/>
        <end position="29"/>
    </location>
</feature>
<evidence type="ECO:0000313" key="17">
    <source>
        <dbReference type="EMBL" id="GFN79078.1"/>
    </source>
</evidence>
<dbReference type="EMBL" id="BLXT01000641">
    <property type="protein sequence ID" value="GFN79078.1"/>
    <property type="molecule type" value="Genomic_DNA"/>
</dbReference>
<protein>
    <recommendedName>
        <fullName evidence="6">inositol-phosphate phosphatase</fullName>
        <ecNumber evidence="6">3.1.3.25</ecNumber>
    </recommendedName>
    <alternativeName>
        <fullName evidence="14">Inositol-1(or 4)-monophosphatase 3</fullName>
    </alternativeName>
    <alternativeName>
        <fullName evidence="13">Myo-inositol monophosphatase A3</fullName>
    </alternativeName>
</protein>
<comment type="cofactor">
    <cofactor evidence="2 15">
        <name>Mg(2+)</name>
        <dbReference type="ChEBI" id="CHEBI:18420"/>
    </cofactor>
</comment>
<dbReference type="FunFam" id="3.40.190.80:FF:000007">
    <property type="entry name" value="Blast:Putative inositol monophosphatase 3"/>
    <property type="match status" value="1"/>
</dbReference>
<evidence type="ECO:0000256" key="8">
    <source>
        <dbReference type="ARBA" id="ARBA00022723"/>
    </source>
</evidence>
<evidence type="ECO:0000256" key="13">
    <source>
        <dbReference type="ARBA" id="ARBA00042119"/>
    </source>
</evidence>
<evidence type="ECO:0000256" key="5">
    <source>
        <dbReference type="ARBA" id="ARBA00009759"/>
    </source>
</evidence>
<feature type="binding site" evidence="15">
    <location>
        <position position="277"/>
    </location>
    <ligand>
        <name>Mg(2+)</name>
        <dbReference type="ChEBI" id="CHEBI:18420"/>
        <label>1</label>
        <note>catalytic</note>
    </ligand>
</feature>
<dbReference type="GO" id="GO:0005794">
    <property type="term" value="C:Golgi apparatus"/>
    <property type="evidence" value="ECO:0007669"/>
    <property type="project" value="UniProtKB-ARBA"/>
</dbReference>
<keyword evidence="9" id="KW-0378">Hydrolase</keyword>
<proteinExistence type="inferred from homology"/>
<keyword evidence="10 15" id="KW-0460">Magnesium</keyword>
<dbReference type="PANTHER" id="PTHR43028">
    <property type="entry name" value="3'(2'),5'-BISPHOSPHATE NUCLEOTIDASE 1"/>
    <property type="match status" value="1"/>
</dbReference>
<dbReference type="PANTHER" id="PTHR43028:SF4">
    <property type="entry name" value="INOSITOL MONOPHOSPHATASE 3"/>
    <property type="match status" value="1"/>
</dbReference>
<dbReference type="PROSITE" id="PS00630">
    <property type="entry name" value="IMP_2"/>
    <property type="match status" value="1"/>
</dbReference>
<keyword evidence="7 16" id="KW-0812">Transmembrane</keyword>
<comment type="catalytic activity">
    <reaction evidence="1">
        <text>a myo-inositol phosphate + H2O = myo-inositol + phosphate</text>
        <dbReference type="Rhea" id="RHEA:24056"/>
        <dbReference type="ChEBI" id="CHEBI:15377"/>
        <dbReference type="ChEBI" id="CHEBI:17268"/>
        <dbReference type="ChEBI" id="CHEBI:43474"/>
        <dbReference type="ChEBI" id="CHEBI:84139"/>
        <dbReference type="EC" id="3.1.3.25"/>
    </reaction>
</comment>
<sequence length="348" mass="38393">MAPSNLRLNPWGALVFIVGFFLALGYMFGPPDFFRKEQRVSMRELLSVSIGLASKGGVKVKEIHEEHKLKEKVKGQTKEGAKEMITVGDLESHKIIFYGFSKMYPGIKVVSEEHDNKPVDFNQVSAVDTNLPEVQEVITSDQSIPVSDIAIWIDPLDATQEYTESLTQFVTTMVCVVVRGEPKIGVINKPFTGETIWAWSGYGHSKNLEIGTSPRDTRQQSLIVSRSHKGDVETMSKSAFGDDVKIIGAGGAGYKVLEVVKGSVNAYTHVTAIKKWDICAGNAILNALGGKMTTLDGDFINYSPNLDPKNERGLLATVNNRLHYEYLEKLGAKAKEILEEKSSSHKTK</sequence>
<keyword evidence="11 16" id="KW-1133">Transmembrane helix</keyword>
<evidence type="ECO:0000256" key="2">
    <source>
        <dbReference type="ARBA" id="ARBA00001946"/>
    </source>
</evidence>
<evidence type="ECO:0000313" key="18">
    <source>
        <dbReference type="Proteomes" id="UP000735302"/>
    </source>
</evidence>
<keyword evidence="8 15" id="KW-0479">Metal-binding</keyword>
<dbReference type="GO" id="GO:0046854">
    <property type="term" value="P:phosphatidylinositol phosphate biosynthetic process"/>
    <property type="evidence" value="ECO:0007669"/>
    <property type="project" value="InterPro"/>
</dbReference>
<keyword evidence="18" id="KW-1185">Reference proteome</keyword>
<dbReference type="SUPFAM" id="SSF56655">
    <property type="entry name" value="Carbohydrate phosphatase"/>
    <property type="match status" value="1"/>
</dbReference>
<comment type="subcellular location">
    <subcellularLocation>
        <location evidence="3">Membrane</location>
        <topology evidence="3">Single-pass membrane protein</topology>
    </subcellularLocation>
</comment>
<comment type="caution">
    <text evidence="17">The sequence shown here is derived from an EMBL/GenBank/DDBJ whole genome shotgun (WGS) entry which is preliminary data.</text>
</comment>
<dbReference type="InterPro" id="IPR050725">
    <property type="entry name" value="CysQ/Inositol_MonoPase"/>
</dbReference>
<dbReference type="Gene3D" id="3.40.190.80">
    <property type="match status" value="1"/>
</dbReference>
<feature type="binding site" evidence="15">
    <location>
        <position position="154"/>
    </location>
    <ligand>
        <name>Mg(2+)</name>
        <dbReference type="ChEBI" id="CHEBI:18420"/>
        <label>1</label>
        <note>catalytic</note>
    </ligand>
</feature>
<dbReference type="GO" id="GO:0008254">
    <property type="term" value="F:3'-nucleotidase activity"/>
    <property type="evidence" value="ECO:0007669"/>
    <property type="project" value="TreeGrafter"/>
</dbReference>
<dbReference type="EC" id="3.1.3.25" evidence="6"/>
<dbReference type="GO" id="GO:0052834">
    <property type="term" value="F:inositol monophosphate phosphatase activity"/>
    <property type="evidence" value="ECO:0007669"/>
    <property type="project" value="UniProtKB-EC"/>
</dbReference>
<dbReference type="FunFam" id="3.30.540.10:FF:000012">
    <property type="entry name" value="Blast:Putative inositol monophosphatase 3"/>
    <property type="match status" value="1"/>
</dbReference>
<organism evidence="17 18">
    <name type="scientific">Plakobranchus ocellatus</name>
    <dbReference type="NCBI Taxonomy" id="259542"/>
    <lineage>
        <taxon>Eukaryota</taxon>
        <taxon>Metazoa</taxon>
        <taxon>Spiralia</taxon>
        <taxon>Lophotrochozoa</taxon>
        <taxon>Mollusca</taxon>
        <taxon>Gastropoda</taxon>
        <taxon>Heterobranchia</taxon>
        <taxon>Euthyneura</taxon>
        <taxon>Panpulmonata</taxon>
        <taxon>Sacoglossa</taxon>
        <taxon>Placobranchoidea</taxon>
        <taxon>Plakobranchidae</taxon>
        <taxon>Plakobranchus</taxon>
    </lineage>
</organism>
<comment type="similarity">
    <text evidence="5">Belongs to the inositol monophosphatase superfamily.</text>
</comment>
<dbReference type="Pfam" id="PF00459">
    <property type="entry name" value="Inositol_P"/>
    <property type="match status" value="1"/>
</dbReference>
<evidence type="ECO:0000256" key="11">
    <source>
        <dbReference type="ARBA" id="ARBA00022989"/>
    </source>
</evidence>
<evidence type="ECO:0000256" key="9">
    <source>
        <dbReference type="ARBA" id="ARBA00022801"/>
    </source>
</evidence>
<feature type="binding site" evidence="15">
    <location>
        <position position="157"/>
    </location>
    <ligand>
        <name>Mg(2+)</name>
        <dbReference type="ChEBI" id="CHEBI:18420"/>
        <label>1</label>
        <note>catalytic</note>
    </ligand>
</feature>
<evidence type="ECO:0000256" key="6">
    <source>
        <dbReference type="ARBA" id="ARBA00013106"/>
    </source>
</evidence>
<evidence type="ECO:0000256" key="7">
    <source>
        <dbReference type="ARBA" id="ARBA00022692"/>
    </source>
</evidence>
<keyword evidence="12 16" id="KW-0472">Membrane</keyword>
<evidence type="ECO:0000256" key="3">
    <source>
        <dbReference type="ARBA" id="ARBA00004167"/>
    </source>
</evidence>
<evidence type="ECO:0000256" key="16">
    <source>
        <dbReference type="SAM" id="Phobius"/>
    </source>
</evidence>
<dbReference type="InterPro" id="IPR000760">
    <property type="entry name" value="Inositol_monophosphatase-like"/>
</dbReference>
<name>A0AAV3Y822_9GAST</name>
<dbReference type="InterPro" id="IPR020550">
    <property type="entry name" value="Inositol_monophosphatase_CS"/>
</dbReference>
<dbReference type="Proteomes" id="UP000735302">
    <property type="component" value="Unassembled WGS sequence"/>
</dbReference>
<evidence type="ECO:0000256" key="12">
    <source>
        <dbReference type="ARBA" id="ARBA00023136"/>
    </source>
</evidence>
<evidence type="ECO:0000256" key="14">
    <source>
        <dbReference type="ARBA" id="ARBA00042949"/>
    </source>
</evidence>
<dbReference type="GO" id="GO:0046872">
    <property type="term" value="F:metal ion binding"/>
    <property type="evidence" value="ECO:0007669"/>
    <property type="project" value="UniProtKB-KW"/>
</dbReference>
<evidence type="ECO:0000256" key="15">
    <source>
        <dbReference type="PIRSR" id="PIRSR600760-2"/>
    </source>
</evidence>
<reference evidence="17 18" key="1">
    <citation type="journal article" date="2021" name="Elife">
        <title>Chloroplast acquisition without the gene transfer in kleptoplastic sea slugs, Plakobranchus ocellatus.</title>
        <authorList>
            <person name="Maeda T."/>
            <person name="Takahashi S."/>
            <person name="Yoshida T."/>
            <person name="Shimamura S."/>
            <person name="Takaki Y."/>
            <person name="Nagai Y."/>
            <person name="Toyoda A."/>
            <person name="Suzuki Y."/>
            <person name="Arimoto A."/>
            <person name="Ishii H."/>
            <person name="Satoh N."/>
            <person name="Nishiyama T."/>
            <person name="Hasebe M."/>
            <person name="Maruyama T."/>
            <person name="Minagawa J."/>
            <person name="Obokata J."/>
            <person name="Shigenobu S."/>
        </authorList>
    </citation>
    <scope>NUCLEOTIDE SEQUENCE [LARGE SCALE GENOMIC DNA]</scope>
</reference>
<gene>
    <name evidence="17" type="ORF">PoB_000558400</name>
</gene>
<accession>A0AAV3Y822</accession>
<feature type="binding site" evidence="15">
    <location>
        <position position="156"/>
    </location>
    <ligand>
        <name>Mg(2+)</name>
        <dbReference type="ChEBI" id="CHEBI:18420"/>
        <label>1</label>
        <note>catalytic</note>
    </ligand>
</feature>
<evidence type="ECO:0000256" key="1">
    <source>
        <dbReference type="ARBA" id="ARBA00001033"/>
    </source>
</evidence>
<dbReference type="Gene3D" id="3.30.540.10">
    <property type="entry name" value="Fructose-1,6-Bisphosphatase, subunit A, domain 1"/>
    <property type="match status" value="1"/>
</dbReference>
<dbReference type="AlphaFoldDB" id="A0AAV3Y822"/>
<evidence type="ECO:0000256" key="4">
    <source>
        <dbReference type="ARBA" id="ARBA00005152"/>
    </source>
</evidence>
<evidence type="ECO:0000256" key="10">
    <source>
        <dbReference type="ARBA" id="ARBA00022842"/>
    </source>
</evidence>
<dbReference type="GO" id="GO:0016020">
    <property type="term" value="C:membrane"/>
    <property type="evidence" value="ECO:0007669"/>
    <property type="project" value="UniProtKB-SubCell"/>
</dbReference>
<comment type="pathway">
    <text evidence="4">Polyol metabolism; myo-inositol biosynthesis; myo-inositol from D-glucose 6-phosphate: step 2/2.</text>
</comment>